<protein>
    <submittedName>
        <fullName evidence="2">Uncharacterized protein</fullName>
    </submittedName>
</protein>
<feature type="compositionally biased region" description="Basic and acidic residues" evidence="1">
    <location>
        <begin position="481"/>
        <end position="493"/>
    </location>
</feature>
<gene>
    <name evidence="2" type="ORF">PRK78_002569</name>
</gene>
<dbReference type="AlphaFoldDB" id="A0AAF0DFB5"/>
<dbReference type="EMBL" id="CP120628">
    <property type="protein sequence ID" value="WEW57109.1"/>
    <property type="molecule type" value="Genomic_DNA"/>
</dbReference>
<evidence type="ECO:0000256" key="1">
    <source>
        <dbReference type="SAM" id="MobiDB-lite"/>
    </source>
</evidence>
<dbReference type="Proteomes" id="UP001219355">
    <property type="component" value="Chromosome 2"/>
</dbReference>
<organism evidence="2 3">
    <name type="scientific">Emydomyces testavorans</name>
    <dbReference type="NCBI Taxonomy" id="2070801"/>
    <lineage>
        <taxon>Eukaryota</taxon>
        <taxon>Fungi</taxon>
        <taxon>Dikarya</taxon>
        <taxon>Ascomycota</taxon>
        <taxon>Pezizomycotina</taxon>
        <taxon>Eurotiomycetes</taxon>
        <taxon>Eurotiomycetidae</taxon>
        <taxon>Onygenales</taxon>
        <taxon>Nannizziopsiaceae</taxon>
        <taxon>Emydomyces</taxon>
    </lineage>
</organism>
<reference evidence="2" key="1">
    <citation type="submission" date="2023-03" db="EMBL/GenBank/DDBJ databases">
        <title>Emydomyces testavorans Genome Sequence.</title>
        <authorList>
            <person name="Hoyer L."/>
        </authorList>
    </citation>
    <scope>NUCLEOTIDE SEQUENCE</scope>
    <source>
        <strain evidence="2">16-2883</strain>
    </source>
</reference>
<keyword evidence="3" id="KW-1185">Reference proteome</keyword>
<accession>A0AAF0DFB5</accession>
<evidence type="ECO:0000313" key="2">
    <source>
        <dbReference type="EMBL" id="WEW57109.1"/>
    </source>
</evidence>
<sequence length="523" mass="58964">MARASASMIDERATGSLVSEFHSDSINFCRRPLSIPSFRNAPVDYPDLKPPLSDTSFQESIELPQSLPKTPSPVFKPIPLFAPATRTEFLNHRDKSYPPWKRFTSKHHDVITMRLLARERRVQLKYKRDAVTDLEAEFMKKLNQLLVGLRQDNPKLDAGLLGIFQQCQEARNAYYSLEDDYNELEQQLGVEEFELDEAGWNLKNAVDTNGIDVLLSPEEPPKTVSAEVYHPLVAQYLSRSGDVALLKEELWNLRSEHDMAQEDQNMKHKFGVSVKDPDLLDLLANFQQYEKEILDDLAVAQKEVQQLKSQCDEQGLLENNQKASQLRSNPLEAMDDIPDLAWSMKSPSFFEESLAKETFADDQISMTDFINKWLLHQLFQSPLDRLRSSSESNKTCSEIEISDLEIGCDKDHSAKAIPVIPLGIPASNRPMSAPTDMEKVRDTFSPENLDCRPQTSRLDAVKPVVTKASGLSAFHPSMPPPRDKTPNFDEKLADSMLTVEPHPDASDPPVDKLNGTGSLLESS</sequence>
<proteinExistence type="predicted"/>
<evidence type="ECO:0000313" key="3">
    <source>
        <dbReference type="Proteomes" id="UP001219355"/>
    </source>
</evidence>
<name>A0AAF0DFB5_9EURO</name>
<feature type="region of interest" description="Disordered" evidence="1">
    <location>
        <begin position="471"/>
        <end position="523"/>
    </location>
</feature>